<dbReference type="Proteomes" id="UP000543554">
    <property type="component" value="Unassembled WGS sequence"/>
</dbReference>
<evidence type="ECO:0000313" key="1">
    <source>
        <dbReference type="EMBL" id="MBA8911433.1"/>
    </source>
</evidence>
<accession>A0AA40RYV8</accession>
<organism evidence="1 2">
    <name type="scientific">Methylorubrum thiocyanatum</name>
    <dbReference type="NCBI Taxonomy" id="47958"/>
    <lineage>
        <taxon>Bacteria</taxon>
        <taxon>Pseudomonadati</taxon>
        <taxon>Pseudomonadota</taxon>
        <taxon>Alphaproteobacteria</taxon>
        <taxon>Hyphomicrobiales</taxon>
        <taxon>Methylobacteriaceae</taxon>
        <taxon>Methylorubrum</taxon>
    </lineage>
</organism>
<gene>
    <name evidence="1" type="ORF">HNR51_000495</name>
</gene>
<dbReference type="AlphaFoldDB" id="A0AA40RYV8"/>
<name>A0AA40RYV8_9HYPH</name>
<keyword evidence="2" id="KW-1185">Reference proteome</keyword>
<proteinExistence type="predicted"/>
<reference evidence="1 2" key="1">
    <citation type="submission" date="2020-08" db="EMBL/GenBank/DDBJ databases">
        <title>Genomic Encyclopedia of Type Strains, Phase IV (KMG-IV): sequencing the most valuable type-strain genomes for metagenomic binning, comparative biology and taxonomic classification.</title>
        <authorList>
            <person name="Goeker M."/>
        </authorList>
    </citation>
    <scope>NUCLEOTIDE SEQUENCE [LARGE SCALE GENOMIC DNA]</scope>
    <source>
        <strain evidence="1 2">DSM 11490</strain>
    </source>
</reference>
<protein>
    <submittedName>
        <fullName evidence="1">Uncharacterized protein</fullName>
    </submittedName>
</protein>
<dbReference type="EMBL" id="JACJIB010000001">
    <property type="protein sequence ID" value="MBA8911433.1"/>
    <property type="molecule type" value="Genomic_DNA"/>
</dbReference>
<comment type="caution">
    <text evidence="1">The sequence shown here is derived from an EMBL/GenBank/DDBJ whole genome shotgun (WGS) entry which is preliminary data.</text>
</comment>
<sequence>MEQPRSLDKAEHRFMLSAMTPVSQCLRKVDHASTAADSAAGQRVLDALNELESAYRRPSERIVALEAVLHGFDRSGRVGGTPFGRFLRVTVERRQSKWSRRA</sequence>
<evidence type="ECO:0000313" key="2">
    <source>
        <dbReference type="Proteomes" id="UP000543554"/>
    </source>
</evidence>